<dbReference type="Gene3D" id="3.40.710.10">
    <property type="entry name" value="DD-peptidase/beta-lactamase superfamily"/>
    <property type="match status" value="1"/>
</dbReference>
<evidence type="ECO:0000256" key="7">
    <source>
        <dbReference type="PIRSR" id="PIRSR618044-1"/>
    </source>
</evidence>
<evidence type="ECO:0000256" key="4">
    <source>
        <dbReference type="ARBA" id="ARBA00022960"/>
    </source>
</evidence>
<dbReference type="RefSeq" id="WP_025848069.1">
    <property type="nucleotide sequence ID" value="NZ_RHHS01000036.1"/>
</dbReference>
<comment type="similarity">
    <text evidence="1 9">Belongs to the peptidase S11 family.</text>
</comment>
<feature type="active site" evidence="7">
    <location>
        <position position="135"/>
    </location>
</feature>
<feature type="domain" description="Peptidase S11 D-alanyl-D-alanine carboxypeptidase A N-terminal" evidence="10">
    <location>
        <begin position="45"/>
        <end position="276"/>
    </location>
</feature>
<evidence type="ECO:0000256" key="9">
    <source>
        <dbReference type="RuleBase" id="RU004016"/>
    </source>
</evidence>
<evidence type="ECO:0000256" key="5">
    <source>
        <dbReference type="ARBA" id="ARBA00022984"/>
    </source>
</evidence>
<keyword evidence="4" id="KW-0133">Cell shape</keyword>
<evidence type="ECO:0000256" key="1">
    <source>
        <dbReference type="ARBA" id="ARBA00007164"/>
    </source>
</evidence>
<dbReference type="InterPro" id="IPR001967">
    <property type="entry name" value="Peptidase_S11_N"/>
</dbReference>
<dbReference type="AlphaFoldDB" id="A0A3M8AWB1"/>
<name>A0A3M8AWB1_9BACL</name>
<organism evidence="11 12">
    <name type="scientific">Brevibacillus gelatini</name>
    <dbReference type="NCBI Taxonomy" id="1655277"/>
    <lineage>
        <taxon>Bacteria</taxon>
        <taxon>Bacillati</taxon>
        <taxon>Bacillota</taxon>
        <taxon>Bacilli</taxon>
        <taxon>Bacillales</taxon>
        <taxon>Paenibacillaceae</taxon>
        <taxon>Brevibacillus</taxon>
    </lineage>
</organism>
<feature type="binding site" evidence="8">
    <location>
        <position position="246"/>
    </location>
    <ligand>
        <name>substrate</name>
    </ligand>
</feature>
<dbReference type="Pfam" id="PF00768">
    <property type="entry name" value="Peptidase_S11"/>
    <property type="match status" value="1"/>
</dbReference>
<dbReference type="PANTHER" id="PTHR21581:SF11">
    <property type="entry name" value="D-ALANYL-D-ALANINE CARBOXYPEPTIDASE DACA"/>
    <property type="match status" value="1"/>
</dbReference>
<sequence>MRRGTLLLLLLVVAAGYACWSDMRPAVADLVNRRAETVLGKITGSVEARAAVLLDSETGEVLYAQNADTPYPVASMSKMMTEYLLLEAIREKRVAWDDEVPVSANAAGAGGARVQLEPGRAYPLRDLYEAMAVGSANNAAVAIGEYLAGSTSAFARQMNKKAAELGLASSSFVNATGLDYDYGQNEMSARDVGMLAHYLLRDFPEIVELTAEPFVQLSFGERVDNTNLMVRTDHDEMNVPGLDGLKTGFTDKAGYCFTGTARQGDKRLISVVMGAANEVVRFTETKKLLERGFDIAYSAEKR</sequence>
<feature type="active site" description="Acyl-ester intermediate" evidence="7">
    <location>
        <position position="75"/>
    </location>
</feature>
<dbReference type="GO" id="GO:0006508">
    <property type="term" value="P:proteolysis"/>
    <property type="evidence" value="ECO:0007669"/>
    <property type="project" value="InterPro"/>
</dbReference>
<comment type="caution">
    <text evidence="11">The sequence shown here is derived from an EMBL/GenBank/DDBJ whole genome shotgun (WGS) entry which is preliminary data.</text>
</comment>
<feature type="active site" description="Proton acceptor" evidence="7">
    <location>
        <position position="78"/>
    </location>
</feature>
<dbReference type="GO" id="GO:0009252">
    <property type="term" value="P:peptidoglycan biosynthetic process"/>
    <property type="evidence" value="ECO:0007669"/>
    <property type="project" value="UniProtKB-KW"/>
</dbReference>
<keyword evidence="3" id="KW-0378">Hydrolase</keyword>
<dbReference type="InterPro" id="IPR018044">
    <property type="entry name" value="Peptidase_S11"/>
</dbReference>
<dbReference type="PROSITE" id="PS51257">
    <property type="entry name" value="PROKAR_LIPOPROTEIN"/>
    <property type="match status" value="1"/>
</dbReference>
<dbReference type="GO" id="GO:0071555">
    <property type="term" value="P:cell wall organization"/>
    <property type="evidence" value="ECO:0007669"/>
    <property type="project" value="UniProtKB-KW"/>
</dbReference>
<dbReference type="Proteomes" id="UP000268829">
    <property type="component" value="Unassembled WGS sequence"/>
</dbReference>
<keyword evidence="11" id="KW-0645">Protease</keyword>
<protein>
    <submittedName>
        <fullName evidence="11">D-alanyl-D-alanine carboxypeptidase</fullName>
    </submittedName>
</protein>
<evidence type="ECO:0000313" key="12">
    <source>
        <dbReference type="Proteomes" id="UP000268829"/>
    </source>
</evidence>
<evidence type="ECO:0000256" key="8">
    <source>
        <dbReference type="PIRSR" id="PIRSR618044-2"/>
    </source>
</evidence>
<dbReference type="GO" id="GO:0009002">
    <property type="term" value="F:serine-type D-Ala-D-Ala carboxypeptidase activity"/>
    <property type="evidence" value="ECO:0007669"/>
    <property type="project" value="InterPro"/>
</dbReference>
<gene>
    <name evidence="11" type="ORF">EDM57_15315</name>
</gene>
<keyword evidence="5" id="KW-0573">Peptidoglycan synthesis</keyword>
<proteinExistence type="inferred from homology"/>
<keyword evidence="2" id="KW-0732">Signal</keyword>
<evidence type="ECO:0000256" key="3">
    <source>
        <dbReference type="ARBA" id="ARBA00022801"/>
    </source>
</evidence>
<dbReference type="SUPFAM" id="SSF56601">
    <property type="entry name" value="beta-lactamase/transpeptidase-like"/>
    <property type="match status" value="1"/>
</dbReference>
<accession>A0A3M8AWB1</accession>
<reference evidence="11 12" key="1">
    <citation type="submission" date="2018-10" db="EMBL/GenBank/DDBJ databases">
        <title>Phylogenomics of Brevibacillus.</title>
        <authorList>
            <person name="Dunlap C."/>
        </authorList>
    </citation>
    <scope>NUCLEOTIDE SEQUENCE [LARGE SCALE GENOMIC DNA]</scope>
    <source>
        <strain evidence="11 12">DSM 100115</strain>
    </source>
</reference>
<keyword evidence="11" id="KW-0121">Carboxypeptidase</keyword>
<evidence type="ECO:0000256" key="6">
    <source>
        <dbReference type="ARBA" id="ARBA00023316"/>
    </source>
</evidence>
<evidence type="ECO:0000256" key="2">
    <source>
        <dbReference type="ARBA" id="ARBA00022729"/>
    </source>
</evidence>
<dbReference type="EMBL" id="RHHS01000036">
    <property type="protein sequence ID" value="RNB55303.1"/>
    <property type="molecule type" value="Genomic_DNA"/>
</dbReference>
<dbReference type="PRINTS" id="PR00725">
    <property type="entry name" value="DADACBPTASE1"/>
</dbReference>
<keyword evidence="12" id="KW-1185">Reference proteome</keyword>
<keyword evidence="6" id="KW-0961">Cell wall biogenesis/degradation</keyword>
<dbReference type="OrthoDB" id="9791132at2"/>
<evidence type="ECO:0000313" key="11">
    <source>
        <dbReference type="EMBL" id="RNB55303.1"/>
    </source>
</evidence>
<dbReference type="GO" id="GO:0008360">
    <property type="term" value="P:regulation of cell shape"/>
    <property type="evidence" value="ECO:0007669"/>
    <property type="project" value="UniProtKB-KW"/>
</dbReference>
<dbReference type="InterPro" id="IPR012338">
    <property type="entry name" value="Beta-lactam/transpept-like"/>
</dbReference>
<evidence type="ECO:0000259" key="10">
    <source>
        <dbReference type="Pfam" id="PF00768"/>
    </source>
</evidence>
<dbReference type="PANTHER" id="PTHR21581">
    <property type="entry name" value="D-ALANYL-D-ALANINE CARBOXYPEPTIDASE"/>
    <property type="match status" value="1"/>
</dbReference>